<gene>
    <name evidence="4" type="primary">acrR_1</name>
    <name evidence="4" type="ORF">NUM_47940</name>
</gene>
<dbReference type="AlphaFoldDB" id="A0A8J4AHB2"/>
<dbReference type="InterPro" id="IPR050109">
    <property type="entry name" value="HTH-type_TetR-like_transc_reg"/>
</dbReference>
<dbReference type="PANTHER" id="PTHR30055">
    <property type="entry name" value="HTH-TYPE TRANSCRIPTIONAL REGULATOR RUTR"/>
    <property type="match status" value="1"/>
</dbReference>
<dbReference type="InterPro" id="IPR001647">
    <property type="entry name" value="HTH_TetR"/>
</dbReference>
<comment type="caution">
    <text evidence="4">The sequence shown here is derived from an EMBL/GenBank/DDBJ whole genome shotgun (WGS) entry which is preliminary data.</text>
</comment>
<dbReference type="SUPFAM" id="SSF46689">
    <property type="entry name" value="Homeodomain-like"/>
    <property type="match status" value="1"/>
</dbReference>
<dbReference type="EMBL" id="BOPO01000096">
    <property type="protein sequence ID" value="GIL29540.1"/>
    <property type="molecule type" value="Genomic_DNA"/>
</dbReference>
<evidence type="ECO:0000313" key="5">
    <source>
        <dbReference type="Proteomes" id="UP000614996"/>
    </source>
</evidence>
<dbReference type="Proteomes" id="UP000614996">
    <property type="component" value="Unassembled WGS sequence"/>
</dbReference>
<evidence type="ECO:0000256" key="1">
    <source>
        <dbReference type="ARBA" id="ARBA00023125"/>
    </source>
</evidence>
<dbReference type="Pfam" id="PF17940">
    <property type="entry name" value="TetR_C_31"/>
    <property type="match status" value="1"/>
</dbReference>
<feature type="DNA-binding region" description="H-T-H motif" evidence="2">
    <location>
        <begin position="24"/>
        <end position="43"/>
    </location>
</feature>
<keyword evidence="1 2" id="KW-0238">DNA-binding</keyword>
<sequence length="192" mass="20097">MGNRDALLDGATQCLYEKGYARTTARDIATAAGVSLAAIGYHYGSKEALLDAALQRAIEEWGDRLAASLATVGEAGGTGGAARFEQAWAGVLASLADSRPLWAVQFELIAHLQRTPELRHSYAEATRQARLELAAIFGTETADEAAALRVGAFYQALLVGVVGLWLVDPADAPSAPDLRDSIRTVAAGLTAG</sequence>
<organism evidence="4 5">
    <name type="scientific">Actinocatenispora comari</name>
    <dbReference type="NCBI Taxonomy" id="2807577"/>
    <lineage>
        <taxon>Bacteria</taxon>
        <taxon>Bacillati</taxon>
        <taxon>Actinomycetota</taxon>
        <taxon>Actinomycetes</taxon>
        <taxon>Micromonosporales</taxon>
        <taxon>Micromonosporaceae</taxon>
        <taxon>Actinocatenispora</taxon>
    </lineage>
</organism>
<feature type="domain" description="HTH tetR-type" evidence="3">
    <location>
        <begin position="1"/>
        <end position="61"/>
    </location>
</feature>
<reference evidence="5" key="1">
    <citation type="journal article" date="2021" name="Int. J. Syst. Evol. Microbiol.">
        <title>Actinocatenispora comari sp. nov., an endophytic actinomycete isolated from aerial parts of Comarum salesowianum.</title>
        <authorList>
            <person name="Oyunbileg N."/>
            <person name="Iizaka Y."/>
            <person name="Hamada M."/>
            <person name="Davaapurev B.O."/>
            <person name="Fukumoto A."/>
            <person name="Tsetseg B."/>
            <person name="Kato F."/>
            <person name="Tamura T."/>
            <person name="Batkhuu J."/>
            <person name="Anzai Y."/>
        </authorList>
    </citation>
    <scope>NUCLEOTIDE SEQUENCE [LARGE SCALE GENOMIC DNA]</scope>
    <source>
        <strain evidence="5">NUM-2625</strain>
    </source>
</reference>
<dbReference type="PROSITE" id="PS50977">
    <property type="entry name" value="HTH_TETR_2"/>
    <property type="match status" value="1"/>
</dbReference>
<dbReference type="Pfam" id="PF00440">
    <property type="entry name" value="TetR_N"/>
    <property type="match status" value="1"/>
</dbReference>
<evidence type="ECO:0000256" key="2">
    <source>
        <dbReference type="PROSITE-ProRule" id="PRU00335"/>
    </source>
</evidence>
<evidence type="ECO:0000259" key="3">
    <source>
        <dbReference type="PROSITE" id="PS50977"/>
    </source>
</evidence>
<protein>
    <submittedName>
        <fullName evidence="4">TetR family transcriptional regulator</fullName>
    </submittedName>
</protein>
<dbReference type="GO" id="GO:0003700">
    <property type="term" value="F:DNA-binding transcription factor activity"/>
    <property type="evidence" value="ECO:0007669"/>
    <property type="project" value="TreeGrafter"/>
</dbReference>
<keyword evidence="5" id="KW-1185">Reference proteome</keyword>
<dbReference type="Gene3D" id="1.10.357.10">
    <property type="entry name" value="Tetracycline Repressor, domain 2"/>
    <property type="match status" value="1"/>
</dbReference>
<accession>A0A8J4AHB2</accession>
<proteinExistence type="predicted"/>
<dbReference type="PANTHER" id="PTHR30055:SF219">
    <property type="entry name" value="TRANSCRIPTIONAL REGULATORY PROTEIN"/>
    <property type="match status" value="1"/>
</dbReference>
<evidence type="ECO:0000313" key="4">
    <source>
        <dbReference type="EMBL" id="GIL29540.1"/>
    </source>
</evidence>
<dbReference type="GO" id="GO:0000976">
    <property type="term" value="F:transcription cis-regulatory region binding"/>
    <property type="evidence" value="ECO:0007669"/>
    <property type="project" value="TreeGrafter"/>
</dbReference>
<dbReference type="PRINTS" id="PR00455">
    <property type="entry name" value="HTHTETR"/>
</dbReference>
<dbReference type="RefSeq" id="WP_207127214.1">
    <property type="nucleotide sequence ID" value="NZ_BOPO01000096.1"/>
</dbReference>
<dbReference type="InterPro" id="IPR009057">
    <property type="entry name" value="Homeodomain-like_sf"/>
</dbReference>
<dbReference type="InterPro" id="IPR041583">
    <property type="entry name" value="TetR_C_31"/>
</dbReference>
<name>A0A8J4AHB2_9ACTN</name>